<proteinExistence type="predicted"/>
<name>A0ABD0KPX9_9CAEN</name>
<protein>
    <recommendedName>
        <fullName evidence="5">Trichohyalin-plectin-homology domain-containing protein</fullName>
    </recommendedName>
</protein>
<evidence type="ECO:0000256" key="1">
    <source>
        <dbReference type="SAM" id="Coils"/>
    </source>
</evidence>
<evidence type="ECO:0008006" key="5">
    <source>
        <dbReference type="Google" id="ProtNLM"/>
    </source>
</evidence>
<keyword evidence="4" id="KW-1185">Reference proteome</keyword>
<evidence type="ECO:0000313" key="4">
    <source>
        <dbReference type="Proteomes" id="UP001519460"/>
    </source>
</evidence>
<evidence type="ECO:0000256" key="2">
    <source>
        <dbReference type="SAM" id="MobiDB-lite"/>
    </source>
</evidence>
<dbReference type="EMBL" id="JACVVK020000142">
    <property type="protein sequence ID" value="KAK7489125.1"/>
    <property type="molecule type" value="Genomic_DNA"/>
</dbReference>
<organism evidence="3 4">
    <name type="scientific">Batillaria attramentaria</name>
    <dbReference type="NCBI Taxonomy" id="370345"/>
    <lineage>
        <taxon>Eukaryota</taxon>
        <taxon>Metazoa</taxon>
        <taxon>Spiralia</taxon>
        <taxon>Lophotrochozoa</taxon>
        <taxon>Mollusca</taxon>
        <taxon>Gastropoda</taxon>
        <taxon>Caenogastropoda</taxon>
        <taxon>Sorbeoconcha</taxon>
        <taxon>Cerithioidea</taxon>
        <taxon>Batillariidae</taxon>
        <taxon>Batillaria</taxon>
    </lineage>
</organism>
<gene>
    <name evidence="3" type="ORF">BaRGS_00019639</name>
</gene>
<accession>A0ABD0KPX9</accession>
<feature type="coiled-coil region" evidence="1">
    <location>
        <begin position="218"/>
        <end position="252"/>
    </location>
</feature>
<comment type="caution">
    <text evidence="3">The sequence shown here is derived from an EMBL/GenBank/DDBJ whole genome shotgun (WGS) entry which is preliminary data.</text>
</comment>
<reference evidence="3 4" key="1">
    <citation type="journal article" date="2023" name="Sci. Data">
        <title>Genome assembly of the Korean intertidal mud-creeper Batillaria attramentaria.</title>
        <authorList>
            <person name="Patra A.K."/>
            <person name="Ho P.T."/>
            <person name="Jun S."/>
            <person name="Lee S.J."/>
            <person name="Kim Y."/>
            <person name="Won Y.J."/>
        </authorList>
    </citation>
    <scope>NUCLEOTIDE SEQUENCE [LARGE SCALE GENOMIC DNA]</scope>
    <source>
        <strain evidence="3">Wonlab-2016</strain>
    </source>
</reference>
<feature type="region of interest" description="Disordered" evidence="2">
    <location>
        <begin position="522"/>
        <end position="548"/>
    </location>
</feature>
<dbReference type="Proteomes" id="UP001519460">
    <property type="component" value="Unassembled WGS sequence"/>
</dbReference>
<sequence length="548" mass="65222">MVLTDLPFERGKLLHSRYDVIRRPDSCPPAQTEDTSPESGKESKEYASFLNHTFQSKKDGERKPAGRGKPRALSDTTPRPNVVSLTARIEKDEKDFQRRLKVVEDHMWQHKQEERELKRVEGDIIKNQRAVRHTLRDFGTAINKKRMAEDKKLNQSLERFTDMQREHVHKKHEMGAQRTHQNVLNDQHDKAQGRKVDLQKSDLARQYQQKMSALELKRTEVMRLNQDFEAKMRAKEEEQHRLKNELAELAITLNMVAQKGRVQKFEHDRNQRKETTQRITDDLDNERNVENKMKRSDGDIKGAEMTKRKLSADLALTKAHLDIKKRDEQRHLTDTQIRLEDNTNVQRQLNETARYAELDLRAKQIDQRLEAHNAKRVQRLQTHMMTKHDKEEAQQAVWEARFKARSQEAERRKHEDQLKFFQKMATKDEEREQMLYNTVRESEYSRQKQDAEVRRLQQKLLAVRAQNAKKLKSEQMKCSMTEKELEQALIKERAELDKMHARREESYVQLQSHRMKMKEDKYQLQEHEREHSRLLRIGARTEMSSDGY</sequence>
<keyword evidence="1" id="KW-0175">Coiled coil</keyword>
<evidence type="ECO:0000313" key="3">
    <source>
        <dbReference type="EMBL" id="KAK7489125.1"/>
    </source>
</evidence>
<feature type="compositionally biased region" description="Basic and acidic residues" evidence="2">
    <location>
        <begin position="522"/>
        <end position="533"/>
    </location>
</feature>
<feature type="region of interest" description="Disordered" evidence="2">
    <location>
        <begin position="22"/>
        <end position="79"/>
    </location>
</feature>
<dbReference type="AlphaFoldDB" id="A0ABD0KPX9"/>